<reference evidence="1" key="1">
    <citation type="journal article" date="2021" name="Proc. Natl. Acad. Sci. U.S.A.">
        <title>A Catalog of Tens of Thousands of Viruses from Human Metagenomes Reveals Hidden Associations with Chronic Diseases.</title>
        <authorList>
            <person name="Tisza M.J."/>
            <person name="Buck C.B."/>
        </authorList>
    </citation>
    <scope>NUCLEOTIDE SEQUENCE</scope>
    <source>
        <strain evidence="1">CtwVB15</strain>
    </source>
</reference>
<accession>A0A8S5UN54</accession>
<sequence>MTGKQTERKEKMTKKLKPCPICGETAYWFFLKRSTKIKCTVCGKSLIKRGIGEECQNELADLWNGMKEDPNKQRILNLVLTDHWFDEIKSGRKTHEYRKCSDFWYKRLGLYTQPHNHRLIVRFLKAYRKNPERMSFYVKSVTIIDGRDSDLHIDDYVFDIELGEKLTQ</sequence>
<name>A0A8S5UN54_9CAUD</name>
<protein>
    <submittedName>
        <fullName evidence="1">Restriction alleviation protein</fullName>
    </submittedName>
</protein>
<proteinExistence type="predicted"/>
<dbReference type="EMBL" id="BK016112">
    <property type="protein sequence ID" value="DAF95929.1"/>
    <property type="molecule type" value="Genomic_DNA"/>
</dbReference>
<organism evidence="1">
    <name type="scientific">Myoviridae sp. ctwVB15</name>
    <dbReference type="NCBI Taxonomy" id="2825208"/>
    <lineage>
        <taxon>Viruses</taxon>
        <taxon>Duplodnaviria</taxon>
        <taxon>Heunggongvirae</taxon>
        <taxon>Uroviricota</taxon>
        <taxon>Caudoviricetes</taxon>
    </lineage>
</organism>
<evidence type="ECO:0000313" key="1">
    <source>
        <dbReference type="EMBL" id="DAF95929.1"/>
    </source>
</evidence>